<reference evidence="2" key="2">
    <citation type="submission" date="2021-01" db="EMBL/GenBank/DDBJ databases">
        <authorList>
            <person name="Mieszkin S."/>
            <person name="Pouder E."/>
            <person name="Alain K."/>
        </authorList>
    </citation>
    <scope>NUCLEOTIDE SEQUENCE</scope>
    <source>
        <strain evidence="2">HW T2.11</strain>
    </source>
</reference>
<evidence type="ECO:0000313" key="3">
    <source>
        <dbReference type="Proteomes" id="UP000708298"/>
    </source>
</evidence>
<dbReference type="Proteomes" id="UP000708298">
    <property type="component" value="Unassembled WGS sequence"/>
</dbReference>
<comment type="caution">
    <text evidence="2">The sequence shown here is derived from an EMBL/GenBank/DDBJ whole genome shotgun (WGS) entry which is preliminary data.</text>
</comment>
<feature type="domain" description="VOC" evidence="1">
    <location>
        <begin position="8"/>
        <end position="133"/>
    </location>
</feature>
<dbReference type="SUPFAM" id="SSF54593">
    <property type="entry name" value="Glyoxalase/Bleomycin resistance protein/Dihydroxybiphenyl dioxygenase"/>
    <property type="match status" value="1"/>
</dbReference>
<dbReference type="InterPro" id="IPR029068">
    <property type="entry name" value="Glyas_Bleomycin-R_OHBP_Dase"/>
</dbReference>
<dbReference type="Pfam" id="PF00903">
    <property type="entry name" value="Glyoxalase"/>
    <property type="match status" value="1"/>
</dbReference>
<dbReference type="Gene3D" id="3.10.180.10">
    <property type="entry name" value="2,3-Dihydroxybiphenyl 1,2-Dioxygenase, domain 1"/>
    <property type="match status" value="1"/>
</dbReference>
<dbReference type="PANTHER" id="PTHR36503">
    <property type="entry name" value="BLR2520 PROTEIN"/>
    <property type="match status" value="1"/>
</dbReference>
<dbReference type="EMBL" id="JAESVB010000001">
    <property type="protein sequence ID" value="MCB8874216.1"/>
    <property type="molecule type" value="Genomic_DNA"/>
</dbReference>
<proteinExistence type="predicted"/>
<dbReference type="RefSeq" id="WP_227319864.1">
    <property type="nucleotide sequence ID" value="NZ_JAESVB010000001.1"/>
</dbReference>
<protein>
    <submittedName>
        <fullName evidence="2">VOC family protein</fullName>
    </submittedName>
</protein>
<gene>
    <name evidence="2" type="ORF">ASILVAE211_03400</name>
</gene>
<dbReference type="InterPro" id="IPR004360">
    <property type="entry name" value="Glyas_Fos-R_dOase_dom"/>
</dbReference>
<sequence>MDFSQLQSISDICLLVQDLDRSVVFYTEKLGFTVTRRTEGFAAFNSRSVSLVVWQTNHVPDEPRAPSLTPALREEHKACLSVKLPSAAEVDALYAGLSERGIPFTRPPADYPWGARCCYFTDPDHYMWEIYSDIPAG</sequence>
<organism evidence="2 3">
    <name type="scientific">Acidisoma silvae</name>
    <dbReference type="NCBI Taxonomy" id="2802396"/>
    <lineage>
        <taxon>Bacteria</taxon>
        <taxon>Pseudomonadati</taxon>
        <taxon>Pseudomonadota</taxon>
        <taxon>Alphaproteobacteria</taxon>
        <taxon>Acetobacterales</taxon>
        <taxon>Acidocellaceae</taxon>
        <taxon>Acidisoma</taxon>
    </lineage>
</organism>
<evidence type="ECO:0000259" key="1">
    <source>
        <dbReference type="PROSITE" id="PS51819"/>
    </source>
</evidence>
<dbReference type="InterPro" id="IPR037523">
    <property type="entry name" value="VOC_core"/>
</dbReference>
<dbReference type="AlphaFoldDB" id="A0A964DXH6"/>
<name>A0A964DXH6_9PROT</name>
<dbReference type="PROSITE" id="PS51819">
    <property type="entry name" value="VOC"/>
    <property type="match status" value="1"/>
</dbReference>
<accession>A0A964DXH6</accession>
<reference evidence="2" key="1">
    <citation type="journal article" date="2021" name="Microorganisms">
        <title>Acidisoma silvae sp. nov. and Acidisomacellulosilytica sp. nov., Two Acidophilic Bacteria Isolated from Decaying Wood, Hydrolyzing Cellulose and Producing Poly-3-hydroxybutyrate.</title>
        <authorList>
            <person name="Mieszkin S."/>
            <person name="Pouder E."/>
            <person name="Uroz S."/>
            <person name="Simon-Colin C."/>
            <person name="Alain K."/>
        </authorList>
    </citation>
    <scope>NUCLEOTIDE SEQUENCE</scope>
    <source>
        <strain evidence="2">HW T2.11</strain>
    </source>
</reference>
<evidence type="ECO:0000313" key="2">
    <source>
        <dbReference type="EMBL" id="MCB8874216.1"/>
    </source>
</evidence>
<dbReference type="PANTHER" id="PTHR36503:SF3">
    <property type="entry name" value="BLR0126 PROTEIN"/>
    <property type="match status" value="1"/>
</dbReference>
<keyword evidence="3" id="KW-1185">Reference proteome</keyword>